<dbReference type="AlphaFoldDB" id="A0A6S6QST3"/>
<keyword evidence="5" id="KW-1185">Reference proteome</keyword>
<dbReference type="Pfam" id="PF12833">
    <property type="entry name" value="HTH_18"/>
    <property type="match status" value="1"/>
</dbReference>
<dbReference type="EMBL" id="AP023367">
    <property type="protein sequence ID" value="BCJ92696.1"/>
    <property type="molecule type" value="Genomic_DNA"/>
</dbReference>
<dbReference type="RefSeq" id="WP_184093775.1">
    <property type="nucleotide sequence ID" value="NZ_AP023367.1"/>
</dbReference>
<dbReference type="InterPro" id="IPR020449">
    <property type="entry name" value="Tscrpt_reg_AraC-type_HTH"/>
</dbReference>
<keyword evidence="1" id="KW-0805">Transcription regulation</keyword>
<evidence type="ECO:0000313" key="4">
    <source>
        <dbReference type="EMBL" id="BCJ92696.1"/>
    </source>
</evidence>
<dbReference type="SMART" id="SM00342">
    <property type="entry name" value="HTH_ARAC"/>
    <property type="match status" value="1"/>
</dbReference>
<dbReference type="Proteomes" id="UP000515561">
    <property type="component" value="Chromosome"/>
</dbReference>
<gene>
    <name evidence="4" type="ORF">acsn021_02650</name>
</gene>
<protein>
    <submittedName>
        <fullName evidence="4">Uncharacterized protein</fullName>
    </submittedName>
</protein>
<evidence type="ECO:0000256" key="1">
    <source>
        <dbReference type="ARBA" id="ARBA00023015"/>
    </source>
</evidence>
<proteinExistence type="predicted"/>
<dbReference type="GO" id="GO:0043565">
    <property type="term" value="F:sequence-specific DNA binding"/>
    <property type="evidence" value="ECO:0007669"/>
    <property type="project" value="InterPro"/>
</dbReference>
<accession>A0A6S6QST3</accession>
<organism evidence="4 5">
    <name type="scientific">Anaerocolumna cellulosilytica</name>
    <dbReference type="NCBI Taxonomy" id="433286"/>
    <lineage>
        <taxon>Bacteria</taxon>
        <taxon>Bacillati</taxon>
        <taxon>Bacillota</taxon>
        <taxon>Clostridia</taxon>
        <taxon>Lachnospirales</taxon>
        <taxon>Lachnospiraceae</taxon>
        <taxon>Anaerocolumna</taxon>
    </lineage>
</organism>
<dbReference type="PANTHER" id="PTHR43280:SF2">
    <property type="entry name" value="HTH-TYPE TRANSCRIPTIONAL REGULATOR EXSA"/>
    <property type="match status" value="1"/>
</dbReference>
<name>A0A6S6QST3_9FIRM</name>
<dbReference type="InterPro" id="IPR018060">
    <property type="entry name" value="HTH_AraC"/>
</dbReference>
<evidence type="ECO:0000256" key="2">
    <source>
        <dbReference type="ARBA" id="ARBA00023125"/>
    </source>
</evidence>
<evidence type="ECO:0000256" key="3">
    <source>
        <dbReference type="ARBA" id="ARBA00023163"/>
    </source>
</evidence>
<dbReference type="GO" id="GO:0003700">
    <property type="term" value="F:DNA-binding transcription factor activity"/>
    <property type="evidence" value="ECO:0007669"/>
    <property type="project" value="InterPro"/>
</dbReference>
<dbReference type="Gene3D" id="1.10.10.60">
    <property type="entry name" value="Homeodomain-like"/>
    <property type="match status" value="2"/>
</dbReference>
<keyword evidence="2" id="KW-0238">DNA-binding</keyword>
<dbReference type="PANTHER" id="PTHR43280">
    <property type="entry name" value="ARAC-FAMILY TRANSCRIPTIONAL REGULATOR"/>
    <property type="match status" value="1"/>
</dbReference>
<sequence>MEEILYNHLEICTFLYNGNTKAAIHSLKEKAELLEKEGNLQLKTIYLYSLNISIYNYILINEKVSLHKCCHENEHIIRKTLSSNNFLEVGEKIVLSYGYCSEYMVEKYKNKHVKNAIAYIRTHLDEPLTLDCVCGNININRCYLSDIFKKQVNCSFKQYILKQRIALAKKLLKNSQLPIHLIAEKCGFANDSYFCTCFKKETGISPCRYRNERNL</sequence>
<dbReference type="KEGG" id="acel:acsn021_02650"/>
<dbReference type="PRINTS" id="PR00032">
    <property type="entry name" value="HTHARAC"/>
</dbReference>
<reference evidence="4 5" key="1">
    <citation type="journal article" date="2016" name="Int. J. Syst. Evol. Microbiol.">
        <title>Descriptions of Anaerotaenia torta gen. nov., sp. nov. and Anaerocolumna cellulosilytica gen. nov., sp. nov. isolated from a methanogenic reactor of cattle waste.</title>
        <authorList>
            <person name="Uek A."/>
            <person name="Ohtaki Y."/>
            <person name="Kaku N."/>
            <person name="Ueki K."/>
        </authorList>
    </citation>
    <scope>NUCLEOTIDE SEQUENCE [LARGE SCALE GENOMIC DNA]</scope>
    <source>
        <strain evidence="4 5">SN021</strain>
    </source>
</reference>
<evidence type="ECO:0000313" key="5">
    <source>
        <dbReference type="Proteomes" id="UP000515561"/>
    </source>
</evidence>
<keyword evidence="3" id="KW-0804">Transcription</keyword>
<dbReference type="SUPFAM" id="SSF46689">
    <property type="entry name" value="Homeodomain-like"/>
    <property type="match status" value="2"/>
</dbReference>
<dbReference type="InterPro" id="IPR009057">
    <property type="entry name" value="Homeodomain-like_sf"/>
</dbReference>
<dbReference type="PROSITE" id="PS01124">
    <property type="entry name" value="HTH_ARAC_FAMILY_2"/>
    <property type="match status" value="1"/>
</dbReference>